<accession>B8F509</accession>
<dbReference type="Proteomes" id="UP000006743">
    <property type="component" value="Chromosome"/>
</dbReference>
<dbReference type="RefSeq" id="WP_010787288.1">
    <property type="nucleotide sequence ID" value="NC_011852.1"/>
</dbReference>
<evidence type="ECO:0000256" key="1">
    <source>
        <dbReference type="SAM" id="MobiDB-lite"/>
    </source>
</evidence>
<dbReference type="HOGENOM" id="CLU_140900_0_2_6"/>
<evidence type="ECO:0000313" key="3">
    <source>
        <dbReference type="Proteomes" id="UP000006743"/>
    </source>
</evidence>
<dbReference type="GeneID" id="66619067"/>
<reference evidence="2 3" key="1">
    <citation type="journal article" date="2009" name="J. Bacteriol.">
        <title>Complete genome sequence of Haemophilus parasuis SH0165.</title>
        <authorList>
            <person name="Yue M."/>
            <person name="Yang F."/>
            <person name="Yang J."/>
            <person name="Bei W."/>
            <person name="Cai X."/>
            <person name="Chen L."/>
            <person name="Dong J."/>
            <person name="Zhou R."/>
            <person name="Jin M."/>
            <person name="Jin Q."/>
            <person name="Chen H."/>
        </authorList>
    </citation>
    <scope>NUCLEOTIDE SEQUENCE [LARGE SCALE GENOMIC DNA]</scope>
    <source>
        <strain evidence="2 3">SH0165</strain>
    </source>
</reference>
<proteinExistence type="predicted"/>
<protein>
    <submittedName>
        <fullName evidence="2">Hypothetical prophage protein</fullName>
    </submittedName>
</protein>
<name>B8F509_GLAP5</name>
<dbReference type="InterPro" id="IPR025528">
    <property type="entry name" value="BrnA_antitoxin"/>
</dbReference>
<dbReference type="Pfam" id="PF14384">
    <property type="entry name" value="BrnA_antitoxin"/>
    <property type="match status" value="1"/>
</dbReference>
<sequence>MKQYNHLTDFDGEVRELQADDLHQFKPIKDVLPLDFVNLVTTHQNEMERQGKIKTGRGKQKKPTKQAITLRLSPEVIEAFKSTGQGWQTRINEVLLKHIQTV</sequence>
<dbReference type="STRING" id="557723.HAPS_0773"/>
<dbReference type="EMBL" id="CP001321">
    <property type="protein sequence ID" value="ACL32411.1"/>
    <property type="molecule type" value="Genomic_DNA"/>
</dbReference>
<feature type="region of interest" description="Disordered" evidence="1">
    <location>
        <begin position="45"/>
        <end position="66"/>
    </location>
</feature>
<evidence type="ECO:0000313" key="2">
    <source>
        <dbReference type="EMBL" id="ACL32411.1"/>
    </source>
</evidence>
<dbReference type="AlphaFoldDB" id="B8F509"/>
<organism evidence="2 3">
    <name type="scientific">Glaesserella parasuis serovar 5 (strain SH0165)</name>
    <name type="common">Haemophilus parasuis</name>
    <dbReference type="NCBI Taxonomy" id="557723"/>
    <lineage>
        <taxon>Bacteria</taxon>
        <taxon>Pseudomonadati</taxon>
        <taxon>Pseudomonadota</taxon>
        <taxon>Gammaproteobacteria</taxon>
        <taxon>Pasteurellales</taxon>
        <taxon>Pasteurellaceae</taxon>
        <taxon>Glaesserella</taxon>
    </lineage>
</organism>
<feature type="compositionally biased region" description="Basic residues" evidence="1">
    <location>
        <begin position="52"/>
        <end position="64"/>
    </location>
</feature>
<keyword evidence="3" id="KW-1185">Reference proteome</keyword>
<dbReference type="KEGG" id="hap:HAPS_0773"/>
<dbReference type="PATRIC" id="fig|557723.8.peg.773"/>
<gene>
    <name evidence="2" type="ordered locus">HAPS_0773</name>
</gene>